<dbReference type="AlphaFoldDB" id="A0A6C0LI52"/>
<dbReference type="SUPFAM" id="SSF53335">
    <property type="entry name" value="S-adenosyl-L-methionine-dependent methyltransferases"/>
    <property type="match status" value="1"/>
</dbReference>
<keyword evidence="2" id="KW-0812">Transmembrane</keyword>
<evidence type="ECO:0000313" key="4">
    <source>
        <dbReference type="EMBL" id="QHU30110.1"/>
    </source>
</evidence>
<dbReference type="InterPro" id="IPR041698">
    <property type="entry name" value="Methyltransf_25"/>
</dbReference>
<name>A0A6C0LI52_9ZZZZ</name>
<dbReference type="Gene3D" id="3.40.50.150">
    <property type="entry name" value="Vaccinia Virus protein VP39"/>
    <property type="match status" value="1"/>
</dbReference>
<feature type="transmembrane region" description="Helical" evidence="2">
    <location>
        <begin position="21"/>
        <end position="39"/>
    </location>
</feature>
<evidence type="ECO:0000259" key="3">
    <source>
        <dbReference type="Pfam" id="PF13649"/>
    </source>
</evidence>
<feature type="domain" description="Methyltransferase" evidence="3">
    <location>
        <begin position="98"/>
        <end position="188"/>
    </location>
</feature>
<keyword evidence="2" id="KW-1133">Transmembrane helix</keyword>
<evidence type="ECO:0000256" key="1">
    <source>
        <dbReference type="ARBA" id="ARBA00022679"/>
    </source>
</evidence>
<keyword evidence="2" id="KW-0472">Membrane</keyword>
<keyword evidence="1" id="KW-0808">Transferase</keyword>
<protein>
    <recommendedName>
        <fullName evidence="3">Methyltransferase domain-containing protein</fullName>
    </recommendedName>
</protein>
<dbReference type="CDD" id="cd02440">
    <property type="entry name" value="AdoMet_MTases"/>
    <property type="match status" value="1"/>
</dbReference>
<sequence length="309" mass="35566">MARGNIQSILRIWKKSTTIEKIFYICLVVIGVYVIGTFGNKTIENFEQSARFITKRGPEIYDDFYVSVYDDLLFNEFKNDYEIGQIINRTSPTAQSTILDIGSGTGHHVGLLSQKGFKCQGIDNAPAMIKKSKKNYPDCTFKLGDVMKSIQFQPGQFTHITCMYFTIYMIKDKRTFFQNCMSWLRPGGHLVLHLVNRDKFDPILPVADVLAKIDPQDYADKRITSTKAAFNNHLYEANFELKGDTAYFKEKFLEKKGNNVRQNNHELYMPSQKEILSMASASGFILVSKTEMKKVNYNNQFIYVLQKPR</sequence>
<accession>A0A6C0LI52</accession>
<dbReference type="InterPro" id="IPR029063">
    <property type="entry name" value="SAM-dependent_MTases_sf"/>
</dbReference>
<dbReference type="Pfam" id="PF13649">
    <property type="entry name" value="Methyltransf_25"/>
    <property type="match status" value="1"/>
</dbReference>
<dbReference type="EMBL" id="MN740503">
    <property type="protein sequence ID" value="QHU30110.1"/>
    <property type="molecule type" value="Genomic_DNA"/>
</dbReference>
<dbReference type="PANTHER" id="PTHR43861">
    <property type="entry name" value="TRANS-ACONITATE 2-METHYLTRANSFERASE-RELATED"/>
    <property type="match status" value="1"/>
</dbReference>
<evidence type="ECO:0000256" key="2">
    <source>
        <dbReference type="SAM" id="Phobius"/>
    </source>
</evidence>
<dbReference type="GO" id="GO:0016740">
    <property type="term" value="F:transferase activity"/>
    <property type="evidence" value="ECO:0007669"/>
    <property type="project" value="UniProtKB-KW"/>
</dbReference>
<proteinExistence type="predicted"/>
<organism evidence="4">
    <name type="scientific">viral metagenome</name>
    <dbReference type="NCBI Taxonomy" id="1070528"/>
    <lineage>
        <taxon>unclassified sequences</taxon>
        <taxon>metagenomes</taxon>
        <taxon>organismal metagenomes</taxon>
    </lineage>
</organism>
<reference evidence="4" key="1">
    <citation type="journal article" date="2020" name="Nature">
        <title>Giant virus diversity and host interactions through global metagenomics.</title>
        <authorList>
            <person name="Schulz F."/>
            <person name="Roux S."/>
            <person name="Paez-Espino D."/>
            <person name="Jungbluth S."/>
            <person name="Walsh D.A."/>
            <person name="Denef V.J."/>
            <person name="McMahon K.D."/>
            <person name="Konstantinidis K.T."/>
            <person name="Eloe-Fadrosh E.A."/>
            <person name="Kyrpides N.C."/>
            <person name="Woyke T."/>
        </authorList>
    </citation>
    <scope>NUCLEOTIDE SEQUENCE</scope>
    <source>
        <strain evidence="4">GVMAG-M-3300027833-11</strain>
    </source>
</reference>